<keyword evidence="2" id="KW-1185">Reference proteome</keyword>
<dbReference type="NCBIfam" id="NF041257">
    <property type="entry name" value="GntH_guanitoxin"/>
    <property type="match status" value="1"/>
</dbReference>
<dbReference type="PANTHER" id="PTHR46018">
    <property type="entry name" value="ZINC PHOSPHODIESTERASE ELAC PROTEIN 1"/>
    <property type="match status" value="1"/>
</dbReference>
<evidence type="ECO:0000313" key="1">
    <source>
        <dbReference type="EMBL" id="MFA0809973.1"/>
    </source>
</evidence>
<dbReference type="InterPro" id="IPR036866">
    <property type="entry name" value="RibonucZ/Hydroxyglut_hydro"/>
</dbReference>
<dbReference type="PANTHER" id="PTHR46018:SF2">
    <property type="entry name" value="ZINC PHOSPHODIESTERASE ELAC PROTEIN 1"/>
    <property type="match status" value="1"/>
</dbReference>
<dbReference type="RefSeq" id="WP_371837588.1">
    <property type="nucleotide sequence ID" value="NZ_JBGMEK010000004.1"/>
</dbReference>
<protein>
    <submittedName>
        <fullName evidence="1">Guanitoxin biosynthesis MBL fold metallo-hydrolase GntH</fullName>
    </submittedName>
</protein>
<sequence length="403" mass="45425">MPVTRYSKCYLLITIYILALFEIGYAWAQGTPPKNTTSVIRDVYFPGTEELKDDEMRVTACGTGMPSPHPKQAAACFLVELGNGDKFIFDIGTGSVEQLSVLRIPFDKLDKVFIGHLHSDHIGDLDALWVGGAISNRQVKLRVWGPNSTKPEWGTAYAVEHMKKYLAWDWASRQGNINTKGLKIEVNEFDYKGINQVIHQENGVTIRSIPAVHALDGPVSYILEWNGLKFAFSSDTYPNKWWLEYTKDSDLAIHEYFISPIQLVTKMHFPPVDAVNVGTQVHTAPTMFGKVMSTIKPKLAVAYHFYIDFDTAPEVLKQIRSTYLGPLSLATDYMVWNITKNDIVTRMAVVNEDAWPLPSLTKKLSADPANKIGFTPFISDGKVIYQKLIDQIYQKSMRLLVLI</sequence>
<accession>A0ABV4NWU0</accession>
<name>A0ABV4NWU0_9GAMM</name>
<evidence type="ECO:0000313" key="2">
    <source>
        <dbReference type="Proteomes" id="UP001569428"/>
    </source>
</evidence>
<dbReference type="SUPFAM" id="SSF56281">
    <property type="entry name" value="Metallo-hydrolase/oxidoreductase"/>
    <property type="match status" value="1"/>
</dbReference>
<organism evidence="1 2">
    <name type="scientific">Microbulbifer epialgicus</name>
    <dbReference type="NCBI Taxonomy" id="393907"/>
    <lineage>
        <taxon>Bacteria</taxon>
        <taxon>Pseudomonadati</taxon>
        <taxon>Pseudomonadota</taxon>
        <taxon>Gammaproteobacteria</taxon>
        <taxon>Cellvibrionales</taxon>
        <taxon>Microbulbiferaceae</taxon>
        <taxon>Microbulbifer</taxon>
    </lineage>
</organism>
<dbReference type="Gene3D" id="3.60.15.10">
    <property type="entry name" value="Ribonuclease Z/Hydroxyacylglutathione hydrolase-like"/>
    <property type="match status" value="1"/>
</dbReference>
<comment type="caution">
    <text evidence="1">The sequence shown here is derived from an EMBL/GenBank/DDBJ whole genome shotgun (WGS) entry which is preliminary data.</text>
</comment>
<dbReference type="Proteomes" id="UP001569428">
    <property type="component" value="Unassembled WGS sequence"/>
</dbReference>
<proteinExistence type="predicted"/>
<dbReference type="Pfam" id="PF23023">
    <property type="entry name" value="Anti-Pycsar_Apyc1"/>
    <property type="match status" value="1"/>
</dbReference>
<reference evidence="1 2" key="1">
    <citation type="submission" date="2024-08" db="EMBL/GenBank/DDBJ databases">
        <authorList>
            <person name="Ishaq N."/>
        </authorList>
    </citation>
    <scope>NUCLEOTIDE SEQUENCE [LARGE SCALE GENOMIC DNA]</scope>
    <source>
        <strain evidence="1 2">DSM 18651</strain>
    </source>
</reference>
<dbReference type="EMBL" id="JBGMEK010000004">
    <property type="protein sequence ID" value="MFA0809973.1"/>
    <property type="molecule type" value="Genomic_DNA"/>
</dbReference>
<gene>
    <name evidence="1" type="primary">gntH</name>
    <name evidence="1" type="ORF">ACCI49_03485</name>
</gene>